<dbReference type="InterPro" id="IPR009678">
    <property type="entry name" value="Phage_tail_completion_R"/>
</dbReference>
<name>A0ABT7ES83_9GAMM</name>
<accession>A0ABT7ES83</accession>
<dbReference type="Pfam" id="PF06891">
    <property type="entry name" value="P2_Phage_GpR"/>
    <property type="match status" value="1"/>
</dbReference>
<protein>
    <submittedName>
        <fullName evidence="1">Phage tail protein</fullName>
    </submittedName>
</protein>
<organism evidence="1 2">
    <name type="scientific">Pseudoalteromonas obscura</name>
    <dbReference type="NCBI Taxonomy" id="3048491"/>
    <lineage>
        <taxon>Bacteria</taxon>
        <taxon>Pseudomonadati</taxon>
        <taxon>Pseudomonadota</taxon>
        <taxon>Gammaproteobacteria</taxon>
        <taxon>Alteromonadales</taxon>
        <taxon>Pseudoalteromonadaceae</taxon>
        <taxon>Pseudoalteromonas</taxon>
    </lineage>
</organism>
<dbReference type="RefSeq" id="WP_284138536.1">
    <property type="nucleotide sequence ID" value="NZ_JASJUT010000013.1"/>
</dbReference>
<reference evidence="1 2" key="1">
    <citation type="submission" date="2023-05" db="EMBL/GenBank/DDBJ databases">
        <title>Pseudoalteromonas ardens sp. nov., Pseudoalteromonas obscura sp. nov., and Pseudoalteromonas umbrosa sp. nov., isolated from the coral Montipora capitata.</title>
        <authorList>
            <person name="Thomas E.M."/>
            <person name="Smith E.M."/>
            <person name="Papke E."/>
            <person name="Shlafstein M.D."/>
            <person name="Oline D.K."/>
            <person name="Videau P."/>
            <person name="Saw J.H."/>
            <person name="Strangman W.K."/>
            <person name="Ushijima B."/>
        </authorList>
    </citation>
    <scope>NUCLEOTIDE SEQUENCE [LARGE SCALE GENOMIC DNA]</scope>
    <source>
        <strain evidence="1 2">P94</strain>
    </source>
</reference>
<evidence type="ECO:0000313" key="1">
    <source>
        <dbReference type="EMBL" id="MDK2597906.1"/>
    </source>
</evidence>
<dbReference type="EMBL" id="JASJUT010000013">
    <property type="protein sequence ID" value="MDK2597906.1"/>
    <property type="molecule type" value="Genomic_DNA"/>
</dbReference>
<gene>
    <name evidence="1" type="ORF">QNM18_22840</name>
</gene>
<proteinExistence type="predicted"/>
<evidence type="ECO:0000313" key="2">
    <source>
        <dbReference type="Proteomes" id="UP001231915"/>
    </source>
</evidence>
<keyword evidence="2" id="KW-1185">Reference proteome</keyword>
<dbReference type="Proteomes" id="UP001231915">
    <property type="component" value="Unassembled WGS sequence"/>
</dbReference>
<sequence length="160" mass="18055">MTQTVSKLDQVCLHLMNNMKPFIKNNDLDGWQSGGTLMLCGDDLGTGFLLAKWRYGAVIQIERFPHKRLNPYTLLGLLATWVAEHDPQRHDLALDDPELDIEVVSDDHAQVTIELELVDDIELLPDENGPLVYQGQRYRVALVPVNTAEEAELHTQGPEQ</sequence>
<comment type="caution">
    <text evidence="1">The sequence shown here is derived from an EMBL/GenBank/DDBJ whole genome shotgun (WGS) entry which is preliminary data.</text>
</comment>